<dbReference type="EC" id="2.7.13.3" evidence="2"/>
<comment type="caution">
    <text evidence="11">The sequence shown here is derived from an EMBL/GenBank/DDBJ whole genome shotgun (WGS) entry which is preliminary data.</text>
</comment>
<keyword evidence="11" id="KW-0067">ATP-binding</keyword>
<evidence type="ECO:0000256" key="5">
    <source>
        <dbReference type="ARBA" id="ARBA00022692"/>
    </source>
</evidence>
<proteinExistence type="predicted"/>
<feature type="compositionally biased region" description="Low complexity" evidence="8">
    <location>
        <begin position="385"/>
        <end position="404"/>
    </location>
</feature>
<feature type="domain" description="Histidine kinase" evidence="10">
    <location>
        <begin position="180"/>
        <end position="290"/>
    </location>
</feature>
<evidence type="ECO:0000256" key="2">
    <source>
        <dbReference type="ARBA" id="ARBA00012438"/>
    </source>
</evidence>
<keyword evidence="5" id="KW-0812">Transmembrane</keyword>
<evidence type="ECO:0000256" key="7">
    <source>
        <dbReference type="ARBA" id="ARBA00022989"/>
    </source>
</evidence>
<dbReference type="InterPro" id="IPR003594">
    <property type="entry name" value="HATPase_dom"/>
</dbReference>
<keyword evidence="7" id="KW-0472">Membrane</keyword>
<dbReference type="GO" id="GO:0005524">
    <property type="term" value="F:ATP binding"/>
    <property type="evidence" value="ECO:0007669"/>
    <property type="project" value="UniProtKB-KW"/>
</dbReference>
<evidence type="ECO:0000256" key="6">
    <source>
        <dbReference type="ARBA" id="ARBA00022777"/>
    </source>
</evidence>
<organism evidence="11 12">
    <name type="scientific">Kitasatospora misakiensis</name>
    <dbReference type="NCBI Taxonomy" id="67330"/>
    <lineage>
        <taxon>Bacteria</taxon>
        <taxon>Bacillati</taxon>
        <taxon>Actinomycetota</taxon>
        <taxon>Actinomycetes</taxon>
        <taxon>Kitasatosporales</taxon>
        <taxon>Streptomycetaceae</taxon>
        <taxon>Kitasatospora</taxon>
    </lineage>
</organism>
<dbReference type="Proteomes" id="UP001595975">
    <property type="component" value="Unassembled WGS sequence"/>
</dbReference>
<dbReference type="InterPro" id="IPR050428">
    <property type="entry name" value="TCS_sensor_his_kinase"/>
</dbReference>
<feature type="compositionally biased region" description="Low complexity" evidence="8">
    <location>
        <begin position="313"/>
        <end position="335"/>
    </location>
</feature>
<feature type="compositionally biased region" description="Low complexity" evidence="8">
    <location>
        <begin position="448"/>
        <end position="469"/>
    </location>
</feature>
<feature type="compositionally biased region" description="Basic and acidic residues" evidence="8">
    <location>
        <begin position="533"/>
        <end position="547"/>
    </location>
</feature>
<evidence type="ECO:0000313" key="12">
    <source>
        <dbReference type="Proteomes" id="UP001595975"/>
    </source>
</evidence>
<keyword evidence="6" id="KW-0418">Kinase</keyword>
<gene>
    <name evidence="11" type="ORF">ACFP3U_08895</name>
</gene>
<keyword evidence="7" id="KW-1133">Transmembrane helix</keyword>
<evidence type="ECO:0000313" key="11">
    <source>
        <dbReference type="EMBL" id="MFC5663098.1"/>
    </source>
</evidence>
<dbReference type="Pfam" id="PF02518">
    <property type="entry name" value="HATPase_c"/>
    <property type="match status" value="1"/>
</dbReference>
<dbReference type="Gene3D" id="3.30.565.10">
    <property type="entry name" value="Histidine kinase-like ATPase, C-terminal domain"/>
    <property type="match status" value="1"/>
</dbReference>
<feature type="region of interest" description="Disordered" evidence="8">
    <location>
        <begin position="295"/>
        <end position="597"/>
    </location>
</feature>
<keyword evidence="12" id="KW-1185">Reference proteome</keyword>
<keyword evidence="11" id="KW-0547">Nucleotide-binding</keyword>
<keyword evidence="4" id="KW-0808">Transferase</keyword>
<evidence type="ECO:0000256" key="1">
    <source>
        <dbReference type="ARBA" id="ARBA00000085"/>
    </source>
</evidence>
<sequence>MTQWCATATGVLAALALVAAARYRAVSATQRRRVTQQQHEIARLQERLTAELSHRSAELAAVQHEQELNASTQRAFLSVARRILVMAHDQQALLDEMERTHDDPTLLEGLLKADHAAAQQARLAQTLAVLCGARAGRHWPEPVSLEDVVRGAQSRILPFQRVMIRSRLETAVVGAAAEALIHAVAELLDNATRYSPPSTQVFVTLMPVHNGAVIEIDDGGVGMPEPAVAKAADALAGGSGLEVSRLGEVPQLGLAAVGRLCEQYGFRVTLSSAPSPYGGVRVVVLLPNALLTEPLPPTLPGPGRGDAVFGRTAAPAPSGPHGSAVPPAGPGFAPDRPLDRPSDRPLDRPHDRPLDRPDRAARSGSGASAAYDPDELYHPAPGGPAPYDQAPYDAYDPAPYDPATYEPPPYDPASAAGYPAVYPPVTGYPQADDRAARTDSAGPSHSVGPAHATAHSAGPAPAGPPAADGSPPPLPRRSHRRGRAASRHAAAAAPTPPPAPPSRSARQAQAFMTMFQAGTAGGRSAARSTSQDRPADPTHPARQDRTEPPLGRAGDRFPAPGHPGDHPPVAAQGSYDPTLPPSPQLPQRSGEFHDHHP</sequence>
<evidence type="ECO:0000256" key="8">
    <source>
        <dbReference type="SAM" id="MobiDB-lite"/>
    </source>
</evidence>
<dbReference type="PANTHER" id="PTHR45436:SF5">
    <property type="entry name" value="SENSOR HISTIDINE KINASE TRCS"/>
    <property type="match status" value="1"/>
</dbReference>
<feature type="compositionally biased region" description="Basic and acidic residues" evidence="8">
    <location>
        <begin position="336"/>
        <end position="361"/>
    </location>
</feature>
<keyword evidence="9" id="KW-0732">Signal</keyword>
<dbReference type="CDD" id="cd00075">
    <property type="entry name" value="HATPase"/>
    <property type="match status" value="1"/>
</dbReference>
<protein>
    <recommendedName>
        <fullName evidence="2">histidine kinase</fullName>
        <ecNumber evidence="2">2.7.13.3</ecNumber>
    </recommendedName>
</protein>
<dbReference type="SUPFAM" id="SSF55874">
    <property type="entry name" value="ATPase domain of HSP90 chaperone/DNA topoisomerase II/histidine kinase"/>
    <property type="match status" value="1"/>
</dbReference>
<dbReference type="EMBL" id="JBHSOF010000007">
    <property type="protein sequence ID" value="MFC5663098.1"/>
    <property type="molecule type" value="Genomic_DNA"/>
</dbReference>
<reference evidence="12" key="1">
    <citation type="journal article" date="2019" name="Int. J. Syst. Evol. Microbiol.">
        <title>The Global Catalogue of Microorganisms (GCM) 10K type strain sequencing project: providing services to taxonomists for standard genome sequencing and annotation.</title>
        <authorList>
            <consortium name="The Broad Institute Genomics Platform"/>
            <consortium name="The Broad Institute Genome Sequencing Center for Infectious Disease"/>
            <person name="Wu L."/>
            <person name="Ma J."/>
        </authorList>
    </citation>
    <scope>NUCLEOTIDE SEQUENCE [LARGE SCALE GENOMIC DNA]</scope>
    <source>
        <strain evidence="12">CGMCC 4.1437</strain>
    </source>
</reference>
<accession>A0ABW0X000</accession>
<evidence type="ECO:0000259" key="10">
    <source>
        <dbReference type="PROSITE" id="PS50109"/>
    </source>
</evidence>
<dbReference type="InterPro" id="IPR036890">
    <property type="entry name" value="HATPase_C_sf"/>
</dbReference>
<keyword evidence="3" id="KW-0597">Phosphoprotein</keyword>
<comment type="catalytic activity">
    <reaction evidence="1">
        <text>ATP + protein L-histidine = ADP + protein N-phospho-L-histidine.</text>
        <dbReference type="EC" id="2.7.13.3"/>
    </reaction>
</comment>
<evidence type="ECO:0000256" key="9">
    <source>
        <dbReference type="SAM" id="SignalP"/>
    </source>
</evidence>
<dbReference type="PROSITE" id="PS50109">
    <property type="entry name" value="HIS_KIN"/>
    <property type="match status" value="1"/>
</dbReference>
<evidence type="ECO:0000256" key="3">
    <source>
        <dbReference type="ARBA" id="ARBA00022553"/>
    </source>
</evidence>
<feature type="signal peptide" evidence="9">
    <location>
        <begin position="1"/>
        <end position="21"/>
    </location>
</feature>
<name>A0ABW0X000_9ACTN</name>
<dbReference type="RefSeq" id="WP_380224751.1">
    <property type="nucleotide sequence ID" value="NZ_JBHSOF010000007.1"/>
</dbReference>
<evidence type="ECO:0000256" key="4">
    <source>
        <dbReference type="ARBA" id="ARBA00022679"/>
    </source>
</evidence>
<dbReference type="PANTHER" id="PTHR45436">
    <property type="entry name" value="SENSOR HISTIDINE KINASE YKOH"/>
    <property type="match status" value="1"/>
</dbReference>
<dbReference type="SMART" id="SM00387">
    <property type="entry name" value="HATPase_c"/>
    <property type="match status" value="1"/>
</dbReference>
<dbReference type="InterPro" id="IPR005467">
    <property type="entry name" value="His_kinase_dom"/>
</dbReference>
<feature type="chain" id="PRO_5045260124" description="histidine kinase" evidence="9">
    <location>
        <begin position="22"/>
        <end position="597"/>
    </location>
</feature>
<feature type="compositionally biased region" description="Basic residues" evidence="8">
    <location>
        <begin position="476"/>
        <end position="486"/>
    </location>
</feature>